<name>A0A6A6Y5G0_9PEZI</name>
<reference evidence="4" key="3">
    <citation type="submission" date="2025-04" db="UniProtKB">
        <authorList>
            <consortium name="RefSeq"/>
        </authorList>
    </citation>
    <scope>IDENTIFICATION</scope>
    <source>
        <strain evidence="4">CBS 304.34</strain>
    </source>
</reference>
<reference evidence="4" key="2">
    <citation type="submission" date="2020-04" db="EMBL/GenBank/DDBJ databases">
        <authorList>
            <consortium name="NCBI Genome Project"/>
        </authorList>
    </citation>
    <scope>NUCLEOTIDE SEQUENCE</scope>
    <source>
        <strain evidence="4">CBS 304.34</strain>
    </source>
</reference>
<protein>
    <submittedName>
        <fullName evidence="2 4">Uncharacterized protein</fullName>
    </submittedName>
</protein>
<evidence type="ECO:0000313" key="3">
    <source>
        <dbReference type="Proteomes" id="UP000504636"/>
    </source>
</evidence>
<dbReference type="EMBL" id="MU003716">
    <property type="protein sequence ID" value="KAF2803859.1"/>
    <property type="molecule type" value="Genomic_DNA"/>
</dbReference>
<evidence type="ECO:0000313" key="2">
    <source>
        <dbReference type="EMBL" id="KAF2803859.1"/>
    </source>
</evidence>
<feature type="signal peptide" evidence="1">
    <location>
        <begin position="1"/>
        <end position="26"/>
    </location>
</feature>
<keyword evidence="3" id="KW-1185">Reference proteome</keyword>
<dbReference type="RefSeq" id="XP_033570823.1">
    <property type="nucleotide sequence ID" value="XM_033721138.1"/>
</dbReference>
<gene>
    <name evidence="2 4" type="ORF">BDZ99DRAFT_467972</name>
</gene>
<keyword evidence="1" id="KW-0732">Signal</keyword>
<accession>A0A6A6Y5G0</accession>
<evidence type="ECO:0000313" key="4">
    <source>
        <dbReference type="RefSeq" id="XP_033570823.1"/>
    </source>
</evidence>
<feature type="chain" id="PRO_5044628864" evidence="1">
    <location>
        <begin position="27"/>
        <end position="101"/>
    </location>
</feature>
<sequence length="101" mass="11018">MALLHACGRLVLIVTSLLPPLPNTDAERCPDSPTSDLLAGSQCQVLQEGLGRVVCSPTAPGYTLERPEPGTWSPKRKWTLVGSIVSWESIAYHLITERSYN</sequence>
<dbReference type="AlphaFoldDB" id="A0A6A6Y5G0"/>
<dbReference type="GeneID" id="54462031"/>
<dbReference type="Proteomes" id="UP000504636">
    <property type="component" value="Unplaced"/>
</dbReference>
<organism evidence="2">
    <name type="scientific">Mytilinidion resinicola</name>
    <dbReference type="NCBI Taxonomy" id="574789"/>
    <lineage>
        <taxon>Eukaryota</taxon>
        <taxon>Fungi</taxon>
        <taxon>Dikarya</taxon>
        <taxon>Ascomycota</taxon>
        <taxon>Pezizomycotina</taxon>
        <taxon>Dothideomycetes</taxon>
        <taxon>Pleosporomycetidae</taxon>
        <taxon>Mytilinidiales</taxon>
        <taxon>Mytilinidiaceae</taxon>
        <taxon>Mytilinidion</taxon>
    </lineage>
</organism>
<evidence type="ECO:0000256" key="1">
    <source>
        <dbReference type="SAM" id="SignalP"/>
    </source>
</evidence>
<proteinExistence type="predicted"/>
<reference evidence="2 4" key="1">
    <citation type="journal article" date="2020" name="Stud. Mycol.">
        <title>101 Dothideomycetes genomes: a test case for predicting lifestyles and emergence of pathogens.</title>
        <authorList>
            <person name="Haridas S."/>
            <person name="Albert R."/>
            <person name="Binder M."/>
            <person name="Bloem J."/>
            <person name="Labutti K."/>
            <person name="Salamov A."/>
            <person name="Andreopoulos B."/>
            <person name="Baker S."/>
            <person name="Barry K."/>
            <person name="Bills G."/>
            <person name="Bluhm B."/>
            <person name="Cannon C."/>
            <person name="Castanera R."/>
            <person name="Culley D."/>
            <person name="Daum C."/>
            <person name="Ezra D."/>
            <person name="Gonzalez J."/>
            <person name="Henrissat B."/>
            <person name="Kuo A."/>
            <person name="Liang C."/>
            <person name="Lipzen A."/>
            <person name="Lutzoni F."/>
            <person name="Magnuson J."/>
            <person name="Mondo S."/>
            <person name="Nolan M."/>
            <person name="Ohm R."/>
            <person name="Pangilinan J."/>
            <person name="Park H.-J."/>
            <person name="Ramirez L."/>
            <person name="Alfaro M."/>
            <person name="Sun H."/>
            <person name="Tritt A."/>
            <person name="Yoshinaga Y."/>
            <person name="Zwiers L.-H."/>
            <person name="Turgeon B."/>
            <person name="Goodwin S."/>
            <person name="Spatafora J."/>
            <person name="Crous P."/>
            <person name="Grigoriev I."/>
        </authorList>
    </citation>
    <scope>NUCLEOTIDE SEQUENCE</scope>
    <source>
        <strain evidence="2 4">CBS 304.34</strain>
    </source>
</reference>